<proteinExistence type="predicted"/>
<dbReference type="Gene3D" id="4.10.220.110">
    <property type="match status" value="1"/>
</dbReference>
<dbReference type="PANTHER" id="PTHR35862">
    <property type="entry name" value="FELS-2 PROPHAGE PROTEIN"/>
    <property type="match status" value="1"/>
</dbReference>
<dbReference type="Proteomes" id="UP000014975">
    <property type="component" value="Unassembled WGS sequence"/>
</dbReference>
<dbReference type="RefSeq" id="WP_020885833.1">
    <property type="nucleotide sequence ID" value="NZ_ATHI01000003.1"/>
</dbReference>
<reference evidence="1 2" key="1">
    <citation type="journal article" date="2013" name="Genome Announc.">
        <title>Draft genome sequences for three mercury-methylating, sulfate-reducing bacteria.</title>
        <authorList>
            <person name="Brown S.D."/>
            <person name="Hurt R.A.Jr."/>
            <person name="Gilmour C.C."/>
            <person name="Elias D.A."/>
        </authorList>
    </citation>
    <scope>NUCLEOTIDE SEQUENCE [LARGE SCALE GENOMIC DNA]</scope>
    <source>
        <strain evidence="1 2">DSM 16529</strain>
    </source>
</reference>
<name>S7TFT5_9BACT</name>
<sequence length="342" mass="37731">MEKMTVLQPSFRIVYSGRDVTADLSAYVTEVRYTDRLTGQSDELDVTLGDDDGRWLGAWYPDKGAEMSLEYGYAHQRLVSAGGFDVDEVEISGPPSVVRIRALSTGITRQVRTRRGKAYENTTLKAIVAQAAKRIGAKVSGEIDEIAIDRVTQYQETDWAFVVRLCREYGYTAKLCDNNRTLVAARAGSLAEQSPVRTLYPSDLTSWRYADKVTDVPSKTSVRYHNPDTKEVVEQQAQAGDVASQDTVTAQDENKQHVRARSAAQAKAIAEAEQQRREQDKVALNGTLPGDPKIVAGAIIDIHGLRRLNGLYLVTQATHSIGRSGGYVTEFEAKRVKEGGDE</sequence>
<evidence type="ECO:0000313" key="2">
    <source>
        <dbReference type="Proteomes" id="UP000014975"/>
    </source>
</evidence>
<accession>S7TFT5</accession>
<comment type="caution">
    <text evidence="1">The sequence shown here is derived from an EMBL/GenBank/DDBJ whole genome shotgun (WGS) entry which is preliminary data.</text>
</comment>
<dbReference type="STRING" id="1121439.dsat_1947"/>
<dbReference type="OrthoDB" id="4070623at2"/>
<dbReference type="EMBL" id="ATHI01000003">
    <property type="protein sequence ID" value="EPR35606.1"/>
    <property type="molecule type" value="Genomic_DNA"/>
</dbReference>
<evidence type="ECO:0000313" key="1">
    <source>
        <dbReference type="EMBL" id="EPR35606.1"/>
    </source>
</evidence>
<dbReference type="AlphaFoldDB" id="S7TFT5"/>
<dbReference type="Gene3D" id="2.30.110.50">
    <property type="match status" value="1"/>
</dbReference>
<gene>
    <name evidence="1" type="ORF">dsat_1947</name>
</gene>
<dbReference type="eggNOG" id="COG3500">
    <property type="taxonomic scope" value="Bacteria"/>
</dbReference>
<dbReference type="SUPFAM" id="SSF69279">
    <property type="entry name" value="Phage tail proteins"/>
    <property type="match status" value="1"/>
</dbReference>
<dbReference type="PANTHER" id="PTHR35862:SF1">
    <property type="entry name" value="FELS-2 PROPHAGE PROTEIN"/>
    <property type="match status" value="1"/>
</dbReference>
<protein>
    <submittedName>
        <fullName evidence="1">Bacteriophage regulatory protein</fullName>
    </submittedName>
</protein>
<organism evidence="1 2">
    <name type="scientific">Alkalidesulfovibrio alkalitolerans DSM 16529</name>
    <dbReference type="NCBI Taxonomy" id="1121439"/>
    <lineage>
        <taxon>Bacteria</taxon>
        <taxon>Pseudomonadati</taxon>
        <taxon>Thermodesulfobacteriota</taxon>
        <taxon>Desulfovibrionia</taxon>
        <taxon>Desulfovibrionales</taxon>
        <taxon>Desulfovibrionaceae</taxon>
        <taxon>Alkalidesulfovibrio</taxon>
    </lineage>
</organism>
<dbReference type="InterPro" id="IPR052726">
    <property type="entry name" value="Phage_Baseplate_Hub"/>
</dbReference>
<keyword evidence="2" id="KW-1185">Reference proteome</keyword>
<dbReference type="PATRIC" id="fig|1121439.3.peg.335"/>
<dbReference type="Pfam" id="PF05954">
    <property type="entry name" value="Phage_GPD"/>
    <property type="match status" value="1"/>
</dbReference>
<dbReference type="Gene3D" id="3.55.50.10">
    <property type="entry name" value="Baseplate protein-like domains"/>
    <property type="match status" value="1"/>
</dbReference>